<evidence type="ECO:0008006" key="4">
    <source>
        <dbReference type="Google" id="ProtNLM"/>
    </source>
</evidence>
<keyword evidence="3" id="KW-1185">Reference proteome</keyword>
<sequence>MAQAHKFSQVEYSHFGSIQFDVPRPAPPNTSFLFVVKTPDSGVLSRSSSRSAAASINSHAQRWAQEIGTVKENQPLHNAAAPGVNSDLRFESCVTRCRLDRLGISEGKASKSKRSTAVSGATASPKLLPVQKLKSIASSESPTAVSSKKLKSSRQAISRLPATCASKLDQMSPTDPTFGLSSAPPILDYIRMSPLSLDGNAQLVLQYYLSFVLLSTADASHRTTPLDSSLNKHSSTIKAIVQGCLQEDIHLYALLAATASRMKRVSGVQFAADHGPESYLSKAIQCLRALLTVETASSDRQIILDIYYLSVCEWYLGSYDAANTHFTFLKHLLKSLPQGFSEFDQYVADMLSYDDCWLRPSPVRSRLNSASSTSPSPSTFRSSMLSYRKLPPKPSHHEKMAAEACCSAFDLALQGPTYSQDLRGIIQELPPICNLFRSFNRHTPEEANGTSLVPNKVVASYTELAQRLLENPSYGNELCCRLALVLILRYMVRGAIETNYDTQSTESTMALQRLRRQLQYEILLPSNEISLSSKQIWASGNIQPASKQDGPPHFPASSLSSPLSTPKSPTTPSSRPHSKIWTGHSNELLLWILVTGLFAARQQSTSSLNSNKDDIDSDDGEEVHWFGTRAMALIQFLDIKSHDRLTDMMVSFFCVDEMLYDDILIRSWPA</sequence>
<dbReference type="AlphaFoldDB" id="A0AAV9NNF7"/>
<evidence type="ECO:0000313" key="2">
    <source>
        <dbReference type="EMBL" id="KAK5062799.1"/>
    </source>
</evidence>
<dbReference type="RefSeq" id="XP_064711071.1">
    <property type="nucleotide sequence ID" value="XM_064848447.1"/>
</dbReference>
<protein>
    <recommendedName>
        <fullName evidence="4">Transcription factor domain-containing protein</fullName>
    </recommendedName>
</protein>
<evidence type="ECO:0000256" key="1">
    <source>
        <dbReference type="SAM" id="MobiDB-lite"/>
    </source>
</evidence>
<feature type="region of interest" description="Disordered" evidence="1">
    <location>
        <begin position="364"/>
        <end position="383"/>
    </location>
</feature>
<gene>
    <name evidence="2" type="ORF">LTR84_004874</name>
</gene>
<comment type="caution">
    <text evidence="2">The sequence shown here is derived from an EMBL/GenBank/DDBJ whole genome shotgun (WGS) entry which is preliminary data.</text>
</comment>
<dbReference type="GeneID" id="89973052"/>
<feature type="compositionally biased region" description="Low complexity" evidence="1">
    <location>
        <begin position="365"/>
        <end position="383"/>
    </location>
</feature>
<feature type="region of interest" description="Disordered" evidence="1">
    <location>
        <begin position="542"/>
        <end position="579"/>
    </location>
</feature>
<dbReference type="Proteomes" id="UP001358417">
    <property type="component" value="Unassembled WGS sequence"/>
</dbReference>
<reference evidence="2 3" key="1">
    <citation type="submission" date="2023-08" db="EMBL/GenBank/DDBJ databases">
        <title>Black Yeasts Isolated from many extreme environments.</title>
        <authorList>
            <person name="Coleine C."/>
            <person name="Stajich J.E."/>
            <person name="Selbmann L."/>
        </authorList>
    </citation>
    <scope>NUCLEOTIDE SEQUENCE [LARGE SCALE GENOMIC DNA]</scope>
    <source>
        <strain evidence="2 3">CCFEE 5792</strain>
    </source>
</reference>
<dbReference type="EMBL" id="JAVRRD010000002">
    <property type="protein sequence ID" value="KAK5062799.1"/>
    <property type="molecule type" value="Genomic_DNA"/>
</dbReference>
<name>A0AAV9NNF7_9EURO</name>
<proteinExistence type="predicted"/>
<feature type="compositionally biased region" description="Low complexity" evidence="1">
    <location>
        <begin position="555"/>
        <end position="575"/>
    </location>
</feature>
<organism evidence="2 3">
    <name type="scientific">Exophiala bonariae</name>
    <dbReference type="NCBI Taxonomy" id="1690606"/>
    <lineage>
        <taxon>Eukaryota</taxon>
        <taxon>Fungi</taxon>
        <taxon>Dikarya</taxon>
        <taxon>Ascomycota</taxon>
        <taxon>Pezizomycotina</taxon>
        <taxon>Eurotiomycetes</taxon>
        <taxon>Chaetothyriomycetidae</taxon>
        <taxon>Chaetothyriales</taxon>
        <taxon>Herpotrichiellaceae</taxon>
        <taxon>Exophiala</taxon>
    </lineage>
</organism>
<accession>A0AAV9NNF7</accession>
<evidence type="ECO:0000313" key="3">
    <source>
        <dbReference type="Proteomes" id="UP001358417"/>
    </source>
</evidence>